<organism evidence="6 7">
    <name type="scientific">Cryoendolithus antarcticus</name>
    <dbReference type="NCBI Taxonomy" id="1507870"/>
    <lineage>
        <taxon>Eukaryota</taxon>
        <taxon>Fungi</taxon>
        <taxon>Dikarya</taxon>
        <taxon>Ascomycota</taxon>
        <taxon>Pezizomycotina</taxon>
        <taxon>Dothideomycetes</taxon>
        <taxon>Dothideomycetidae</taxon>
        <taxon>Cladosporiales</taxon>
        <taxon>Cladosporiaceae</taxon>
        <taxon>Cryoendolithus</taxon>
    </lineage>
</organism>
<evidence type="ECO:0000313" key="7">
    <source>
        <dbReference type="Proteomes" id="UP000192596"/>
    </source>
</evidence>
<dbReference type="PANTHER" id="PTHR45639">
    <property type="entry name" value="HSC70CB, ISOFORM G-RELATED"/>
    <property type="match status" value="1"/>
</dbReference>
<reference evidence="7" key="1">
    <citation type="submission" date="2017-03" db="EMBL/GenBank/DDBJ databases">
        <title>Genomes of endolithic fungi from Antarctica.</title>
        <authorList>
            <person name="Coleine C."/>
            <person name="Masonjones S."/>
            <person name="Stajich J.E."/>
        </authorList>
    </citation>
    <scope>NUCLEOTIDE SEQUENCE [LARGE SCALE GENOMIC DNA]</scope>
    <source>
        <strain evidence="7">CCFEE 5527</strain>
    </source>
</reference>
<dbReference type="Gene3D" id="1.20.1270.10">
    <property type="match status" value="1"/>
</dbReference>
<evidence type="ECO:0008006" key="8">
    <source>
        <dbReference type="Google" id="ProtNLM"/>
    </source>
</evidence>
<comment type="caution">
    <text evidence="6">The sequence shown here is derived from an EMBL/GenBank/DDBJ whole genome shotgun (WGS) entry which is preliminary data.</text>
</comment>
<evidence type="ECO:0000313" key="6">
    <source>
        <dbReference type="EMBL" id="OQN96182.1"/>
    </source>
</evidence>
<feature type="compositionally biased region" description="Acidic residues" evidence="4">
    <location>
        <begin position="608"/>
        <end position="624"/>
    </location>
</feature>
<dbReference type="FunCoup" id="A0A1V8SAP1">
    <property type="interactions" value="339"/>
</dbReference>
<feature type="compositionally biased region" description="Low complexity" evidence="4">
    <location>
        <begin position="625"/>
        <end position="642"/>
    </location>
</feature>
<gene>
    <name evidence="6" type="ORF">B0A48_17689</name>
</gene>
<dbReference type="OrthoDB" id="10262720at2759"/>
<dbReference type="Proteomes" id="UP000192596">
    <property type="component" value="Unassembled WGS sequence"/>
</dbReference>
<dbReference type="GO" id="GO:0140662">
    <property type="term" value="F:ATP-dependent protein folding chaperone"/>
    <property type="evidence" value="ECO:0007669"/>
    <property type="project" value="InterPro"/>
</dbReference>
<keyword evidence="7" id="KW-1185">Reference proteome</keyword>
<feature type="compositionally biased region" description="Basic residues" evidence="4">
    <location>
        <begin position="952"/>
        <end position="973"/>
    </location>
</feature>
<dbReference type="AlphaFoldDB" id="A0A1V8SAP1"/>
<dbReference type="STRING" id="1507870.A0A1V8SAP1"/>
<dbReference type="GO" id="GO:0005524">
    <property type="term" value="F:ATP binding"/>
    <property type="evidence" value="ECO:0007669"/>
    <property type="project" value="UniProtKB-KW"/>
</dbReference>
<dbReference type="Gene3D" id="3.30.420.40">
    <property type="match status" value="2"/>
</dbReference>
<dbReference type="SUPFAM" id="SSF100934">
    <property type="entry name" value="Heat shock protein 70kD (HSP70), C-terminal subdomain"/>
    <property type="match status" value="1"/>
</dbReference>
<evidence type="ECO:0000256" key="3">
    <source>
        <dbReference type="ARBA" id="ARBA00023186"/>
    </source>
</evidence>
<dbReference type="PANTHER" id="PTHR45639:SF3">
    <property type="entry name" value="HYPOXIA UP-REGULATED PROTEIN 1"/>
    <property type="match status" value="1"/>
</dbReference>
<evidence type="ECO:0000256" key="2">
    <source>
        <dbReference type="ARBA" id="ARBA00022840"/>
    </source>
</evidence>
<protein>
    <recommendedName>
        <fullName evidence="8">Actin-like ATPase domain-containing protein</fullName>
    </recommendedName>
</protein>
<evidence type="ECO:0000256" key="5">
    <source>
        <dbReference type="SAM" id="SignalP"/>
    </source>
</evidence>
<accession>A0A1V8SAP1</accession>
<dbReference type="PRINTS" id="PR00301">
    <property type="entry name" value="HEATSHOCK70"/>
</dbReference>
<feature type="compositionally biased region" description="Basic and acidic residues" evidence="4">
    <location>
        <begin position="1019"/>
        <end position="1028"/>
    </location>
</feature>
<dbReference type="Gene3D" id="3.90.640.10">
    <property type="entry name" value="Actin, Chain A, domain 4"/>
    <property type="match status" value="1"/>
</dbReference>
<sequence length="1046" mass="112581">MLPPAKAASLLSLLLLTVPHSTLAAVLGLDAGQQNIKATLVKPGIPLEIVLTKDSKRKEAAAVAFKPTLSSDRKSILTGAGQYPERAYGPDALALQGRMPGEVFAGLKPLLGAELQEVGKDWVMDSYKAKYPAVQVEQVNELGTTVFRSTAFEDAEVPWSVEELMAMEFASIKRNAETMAGKGSGVEDVVLTIPPFYTAMEKRSLLRAADLAGLNVMGLVSDGLAVGLDYAKTRTFPDVSKDGKPEHHLVLDMGAGATTATLLRFQGKTVKDIGRFNKTVQEVTVLSTGWDRTLGGDALNEIIVKDYVHKFLTKPVMKSRGIQADEIEKNGRIMSRLWKEAEKSRLTLSANTETISTFEELLPEIDFKTKLSRTEFEKLTEDFAARVAVPINVALAMSKMDYKDLDSVILHGGLIRTPFIQRRLEALVKDPQKLKSNVNADESAVFGAALKAAALSPSFKVKEIRDSDVAGYASGMYFPDGDREKRQGLFTPQSPVGHGAVTKAVSFKNKEDFEFHLYQQIGSADQGIATISTTNLTESVKALKDKFGCEAADVSTKFEARLSPLDGLPEIVSAAVSCNTSAVIPKTGSIGDSVKDFLGFGKKKDQEPLADGEAAEPGPTEDVEASSMTSSSTSGSATPSASKVPEKPKKRVETINIAFTVTSRGLPQPSAEEMLRMKTRLAAFDASDRARLAREEALNVLEAYTYYVRDFFDNTDYSGVSTAAQRDAVSALLATTRSWMEDGAEVAKSTEKTLKEKLSGLKKLVEPIQARRKEGEVRPEKLKAFKETLEKTDSLMTMVKEQVKDVAKAKSEWAELQSASSASAAEAAASASATPVVNADAEPADDDTEASTSSSSSTSSATAEMPKPTTYSFTPEDLTLISGVYEDVNTWFTEQSAAQKKLSAHEDPVLLTSELEAKEAKLQDVMQQLVAKKLRFANEYAGGQERSASSSKKSKTSSKSKTSKSSKTKKSKGKGSETATGKEGSVTPKASKAAEKDKAKKGPTFITMGADGQMPTEEEILKAVRENGAEDGEGEGESEGKGHDEL</sequence>
<dbReference type="SUPFAM" id="SSF53067">
    <property type="entry name" value="Actin-like ATPase domain"/>
    <property type="match status" value="2"/>
</dbReference>
<feature type="compositionally biased region" description="Low complexity" evidence="4">
    <location>
        <begin position="850"/>
        <end position="864"/>
    </location>
</feature>
<feature type="signal peptide" evidence="5">
    <location>
        <begin position="1"/>
        <end position="24"/>
    </location>
</feature>
<dbReference type="GO" id="GO:0030968">
    <property type="term" value="P:endoplasmic reticulum unfolded protein response"/>
    <property type="evidence" value="ECO:0007669"/>
    <property type="project" value="TreeGrafter"/>
</dbReference>
<dbReference type="GO" id="GO:0034663">
    <property type="term" value="C:endoplasmic reticulum chaperone complex"/>
    <property type="evidence" value="ECO:0007669"/>
    <property type="project" value="TreeGrafter"/>
</dbReference>
<dbReference type="Gene3D" id="3.30.30.30">
    <property type="match status" value="1"/>
</dbReference>
<dbReference type="CDD" id="cd10230">
    <property type="entry name" value="ASKHA_NBD_HSP70_HYOU1"/>
    <property type="match status" value="1"/>
</dbReference>
<proteinExistence type="predicted"/>
<feature type="region of interest" description="Disordered" evidence="4">
    <location>
        <begin position="604"/>
        <end position="649"/>
    </location>
</feature>
<keyword evidence="5" id="KW-0732">Signal</keyword>
<keyword evidence="1" id="KW-0547">Nucleotide-binding</keyword>
<feature type="region of interest" description="Disordered" evidence="4">
    <location>
        <begin position="940"/>
        <end position="1046"/>
    </location>
</feature>
<evidence type="ECO:0000256" key="1">
    <source>
        <dbReference type="ARBA" id="ARBA00022741"/>
    </source>
</evidence>
<keyword evidence="3" id="KW-0143">Chaperone</keyword>
<dbReference type="EMBL" id="NAJO01000070">
    <property type="protein sequence ID" value="OQN96182.1"/>
    <property type="molecule type" value="Genomic_DNA"/>
</dbReference>
<feature type="chain" id="PRO_5012912673" description="Actin-like ATPase domain-containing protein" evidence="5">
    <location>
        <begin position="25"/>
        <end position="1046"/>
    </location>
</feature>
<keyword evidence="2" id="KW-0067">ATP-binding</keyword>
<dbReference type="InterPro" id="IPR043129">
    <property type="entry name" value="ATPase_NBD"/>
</dbReference>
<feature type="region of interest" description="Disordered" evidence="4">
    <location>
        <begin position="833"/>
        <end position="873"/>
    </location>
</feature>
<dbReference type="InterPro" id="IPR029048">
    <property type="entry name" value="HSP70_C_sf"/>
</dbReference>
<name>A0A1V8SAP1_9PEZI</name>
<dbReference type="InParanoid" id="A0A1V8SAP1"/>
<evidence type="ECO:0000256" key="4">
    <source>
        <dbReference type="SAM" id="MobiDB-lite"/>
    </source>
</evidence>
<dbReference type="Pfam" id="PF00012">
    <property type="entry name" value="HSP70"/>
    <property type="match status" value="1"/>
</dbReference>
<dbReference type="InterPro" id="IPR013126">
    <property type="entry name" value="Hsp_70_fam"/>
</dbReference>